<gene>
    <name evidence="1" type="ORF">EKL98_07525</name>
</gene>
<reference evidence="1 2" key="1">
    <citation type="submission" date="2018-12" db="EMBL/GenBank/DDBJ databases">
        <title>Flavobacterium sp. nov., isolated from glacier ice.</title>
        <authorList>
            <person name="Liu Q."/>
            <person name="Xin Y.-H."/>
        </authorList>
    </citation>
    <scope>NUCLEOTIDE SEQUENCE [LARGE SCALE GENOMIC DNA]</scope>
    <source>
        <strain evidence="1 2">RB1N8</strain>
    </source>
</reference>
<dbReference type="EMBL" id="RYDJ01000006">
    <property type="protein sequence ID" value="RTZ05255.1"/>
    <property type="molecule type" value="Genomic_DNA"/>
</dbReference>
<sequence>MIATTELAAVFQKFYPCKQYEFLAYLETAKRDEIKRSSIEKRIRILSENISLNDKYG</sequence>
<name>A0A3S0PWX7_9FLAO</name>
<protein>
    <submittedName>
        <fullName evidence="1">Uncharacterized protein</fullName>
    </submittedName>
</protein>
<dbReference type="Pfam" id="PF13376">
    <property type="entry name" value="OmdA"/>
    <property type="match status" value="1"/>
</dbReference>
<dbReference type="Proteomes" id="UP000280825">
    <property type="component" value="Unassembled WGS sequence"/>
</dbReference>
<proteinExistence type="predicted"/>
<organism evidence="1 2">
    <name type="scientific">Flavobacterium bomense</name>
    <dbReference type="NCBI Taxonomy" id="2497483"/>
    <lineage>
        <taxon>Bacteria</taxon>
        <taxon>Pseudomonadati</taxon>
        <taxon>Bacteroidota</taxon>
        <taxon>Flavobacteriia</taxon>
        <taxon>Flavobacteriales</taxon>
        <taxon>Flavobacteriaceae</taxon>
        <taxon>Flavobacterium</taxon>
    </lineage>
</organism>
<dbReference type="AlphaFoldDB" id="A0A3S0PWX7"/>
<evidence type="ECO:0000313" key="2">
    <source>
        <dbReference type="Proteomes" id="UP000280825"/>
    </source>
</evidence>
<comment type="caution">
    <text evidence="1">The sequence shown here is derived from an EMBL/GenBank/DDBJ whole genome shotgun (WGS) entry which is preliminary data.</text>
</comment>
<evidence type="ECO:0000313" key="1">
    <source>
        <dbReference type="EMBL" id="RTZ05255.1"/>
    </source>
</evidence>
<keyword evidence="2" id="KW-1185">Reference proteome</keyword>
<accession>A0A3S0PWX7</accession>